<comment type="similarity">
    <text evidence="10">Belongs to the DEAD box helicase family.</text>
</comment>
<dbReference type="SUPFAM" id="SSF52540">
    <property type="entry name" value="P-loop containing nucleoside triphosphate hydrolases"/>
    <property type="match status" value="1"/>
</dbReference>
<dbReference type="SUPFAM" id="SSF109604">
    <property type="entry name" value="HD-domain/PDEase-like"/>
    <property type="match status" value="1"/>
</dbReference>
<evidence type="ECO:0000256" key="1">
    <source>
        <dbReference type="ARBA" id="ARBA00006847"/>
    </source>
</evidence>
<keyword evidence="6" id="KW-0378">Hydrolase</keyword>
<dbReference type="InterPro" id="IPR038257">
    <property type="entry name" value="CRISPR-assoc_Cas3_HD_sf"/>
</dbReference>
<dbReference type="InterPro" id="IPR014001">
    <property type="entry name" value="Helicase_ATP-bd"/>
</dbReference>
<evidence type="ECO:0000256" key="2">
    <source>
        <dbReference type="ARBA" id="ARBA00009046"/>
    </source>
</evidence>
<dbReference type="SMART" id="SM00490">
    <property type="entry name" value="HELICc"/>
    <property type="match status" value="1"/>
</dbReference>
<dbReference type="GO" id="GO:0005524">
    <property type="term" value="F:ATP binding"/>
    <property type="evidence" value="ECO:0007669"/>
    <property type="project" value="UniProtKB-KW"/>
</dbReference>
<keyword evidence="7" id="KW-0347">Helicase</keyword>
<organism evidence="12">
    <name type="scientific">Streptantibioticus silvisoli</name>
    <dbReference type="NCBI Taxonomy" id="2705255"/>
    <lineage>
        <taxon>Bacteria</taxon>
        <taxon>Bacillati</taxon>
        <taxon>Actinomycetota</taxon>
        <taxon>Actinomycetes</taxon>
        <taxon>Kitasatosporales</taxon>
        <taxon>Streptomycetaceae</taxon>
        <taxon>Streptantibioticus</taxon>
    </lineage>
</organism>
<dbReference type="PROSITE" id="PS51643">
    <property type="entry name" value="HD_CAS3"/>
    <property type="match status" value="1"/>
</dbReference>
<gene>
    <name evidence="12" type="primary">cas3</name>
    <name evidence="12" type="ORF">POF50_031060</name>
</gene>
<dbReference type="GO" id="GO:0003676">
    <property type="term" value="F:nucleic acid binding"/>
    <property type="evidence" value="ECO:0007669"/>
    <property type="project" value="InterPro"/>
</dbReference>
<dbReference type="InterPro" id="IPR011545">
    <property type="entry name" value="DEAD/DEAH_box_helicase_dom"/>
</dbReference>
<comment type="similarity">
    <text evidence="2">In the central section; belongs to the CRISPR-associated helicase Cas3 family.</text>
</comment>
<dbReference type="Pfam" id="PF22590">
    <property type="entry name" value="Cas3-like_C_2"/>
    <property type="match status" value="1"/>
</dbReference>
<evidence type="ECO:0000256" key="10">
    <source>
        <dbReference type="ARBA" id="ARBA00038437"/>
    </source>
</evidence>
<dbReference type="InterPro" id="IPR001650">
    <property type="entry name" value="Helicase_C-like"/>
</dbReference>
<evidence type="ECO:0000256" key="5">
    <source>
        <dbReference type="ARBA" id="ARBA00022741"/>
    </source>
</evidence>
<dbReference type="Pfam" id="PF00270">
    <property type="entry name" value="DEAD"/>
    <property type="match status" value="1"/>
</dbReference>
<comment type="similarity">
    <text evidence="1">In the N-terminal section; belongs to the CRISPR-associated nuclease Cas3-HD family.</text>
</comment>
<dbReference type="InterPro" id="IPR054712">
    <property type="entry name" value="Cas3-like_dom"/>
</dbReference>
<dbReference type="NCBIfam" id="TIGR01596">
    <property type="entry name" value="cas3_HD"/>
    <property type="match status" value="1"/>
</dbReference>
<protein>
    <submittedName>
        <fullName evidence="12">CRISPR-associated helicase Cas3</fullName>
    </submittedName>
</protein>
<dbReference type="EMBL" id="JABXJJ020000050">
    <property type="protein sequence ID" value="MDI5973729.1"/>
    <property type="molecule type" value="Genomic_DNA"/>
</dbReference>
<dbReference type="CDD" id="cd09641">
    <property type="entry name" value="Cas3''_I"/>
    <property type="match status" value="1"/>
</dbReference>
<dbReference type="PANTHER" id="PTHR47959">
    <property type="entry name" value="ATP-DEPENDENT RNA HELICASE RHLE-RELATED"/>
    <property type="match status" value="1"/>
</dbReference>
<dbReference type="PANTHER" id="PTHR47959:SF16">
    <property type="entry name" value="CRISPR-ASSOCIATED NUCLEASE_HELICASE CAS3-RELATED"/>
    <property type="match status" value="1"/>
</dbReference>
<dbReference type="RefSeq" id="WP_271314207.1">
    <property type="nucleotide sequence ID" value="NZ_JABXJJ020000050.1"/>
</dbReference>
<name>A0AA90HBF5_9ACTN</name>
<dbReference type="AlphaFoldDB" id="A0AA90HBF5"/>
<dbReference type="GO" id="GO:0016787">
    <property type="term" value="F:hydrolase activity"/>
    <property type="evidence" value="ECO:0007669"/>
    <property type="project" value="UniProtKB-KW"/>
</dbReference>
<keyword evidence="3" id="KW-0540">Nuclease</keyword>
<dbReference type="InterPro" id="IPR006474">
    <property type="entry name" value="Helicase_Cas3_CRISPR-ass_core"/>
</dbReference>
<dbReference type="InterPro" id="IPR027417">
    <property type="entry name" value="P-loop_NTPase"/>
</dbReference>
<dbReference type="GO" id="GO:0003724">
    <property type="term" value="F:RNA helicase activity"/>
    <property type="evidence" value="ECO:0007669"/>
    <property type="project" value="TreeGrafter"/>
</dbReference>
<evidence type="ECO:0000256" key="4">
    <source>
        <dbReference type="ARBA" id="ARBA00022723"/>
    </source>
</evidence>
<evidence type="ECO:0000256" key="9">
    <source>
        <dbReference type="ARBA" id="ARBA00023118"/>
    </source>
</evidence>
<keyword evidence="4" id="KW-0479">Metal-binding</keyword>
<accession>A0AA90HBF5</accession>
<dbReference type="Gene3D" id="3.40.50.300">
    <property type="entry name" value="P-loop containing nucleotide triphosphate hydrolases"/>
    <property type="match status" value="2"/>
</dbReference>
<dbReference type="GO" id="GO:0004518">
    <property type="term" value="F:nuclease activity"/>
    <property type="evidence" value="ECO:0007669"/>
    <property type="project" value="UniProtKB-KW"/>
</dbReference>
<comment type="caution">
    <text evidence="12">The sequence shown here is derived from an EMBL/GenBank/DDBJ whole genome shotgun (WGS) entry which is preliminary data.</text>
</comment>
<dbReference type="SMART" id="SM00487">
    <property type="entry name" value="DEXDc"/>
    <property type="match status" value="1"/>
</dbReference>
<evidence type="ECO:0000256" key="7">
    <source>
        <dbReference type="ARBA" id="ARBA00022806"/>
    </source>
</evidence>
<evidence type="ECO:0000313" key="12">
    <source>
        <dbReference type="EMBL" id="MDI5973729.1"/>
    </source>
</evidence>
<evidence type="ECO:0000259" key="11">
    <source>
        <dbReference type="PROSITE" id="PS51643"/>
    </source>
</evidence>
<dbReference type="Gene3D" id="1.10.3210.30">
    <property type="match status" value="1"/>
</dbReference>
<dbReference type="InterPro" id="IPR050079">
    <property type="entry name" value="DEAD_box_RNA_helicase"/>
</dbReference>
<dbReference type="GO" id="GO:0046872">
    <property type="term" value="F:metal ion binding"/>
    <property type="evidence" value="ECO:0007669"/>
    <property type="project" value="UniProtKB-KW"/>
</dbReference>
<sequence>MNTLRAKGPKNGHPGELLTAHLLNTLTALHTIRRRIGSVPGVPGDFWVWAALAALLHDPGKIPDGFQRMIGNTPEPVKIWGERHEVLSLGFSELLLAHLPEAVRDWVGCAIVGHHRPYYNPVIGSSTRTLLAQYSGDAHASDFLNRFTPADEQRLAELVRWLHTTGRENGLPLCPAEPTTSMPDLVGAAFGAFTRLMDRWQDVLAPDDPDGRTATLLLGVVTMADHLSSAHSPLDADHPLTADYPATLDRRLAADGHTVRPQQRAAGATSGHLLLRSWTGSGKTEGVLLWAVRQVAELSSRCGGTPRVFYLLPYLASIDAMTGRLETELDAAGRIGVAHSKAASYHLARSLEEGCPEDTDTIGDGLAAPAIAAVKAHSRAQATRNFRELLRVGTPYQLLRGVLAGPVHSSLLADSANSVFILDELHAYDTRRLGMILAIMSFWENTGGRIAVMSATLPERLAKLVTCTLKQKVPLVEAPPDTPAPVRHRLHLREHHLTASATLDEVRAELDVGHSVLVIANNVRDAVDLYEELGPYCTERHGEDSAHLLHSRFRRMDRDRIEGALLARFGAGTPRRPGLLVGTQALEVSLNLDLDICHTSAADLEALVQRFGRVNRLGHLEPAPVIVHRPLYTPRRGSGDQLFADGVYDKKPTQLGWNILTRHDGRTIDEQTVTTWLDEVYESEWGDTWRQEVEFHRGKFNRVFLTFTSPFADRSHLADAFDEQFDGTEAILLADRDDYGQALNCEMPDRATGRIHASRYLIPLPAWVTGLARYDKALRVRTINADYDPRLGLRALYHDGQQNYRPGEVI</sequence>
<dbReference type="Pfam" id="PF18019">
    <property type="entry name" value="Cas3_HD"/>
    <property type="match status" value="1"/>
</dbReference>
<dbReference type="NCBIfam" id="TIGR01587">
    <property type="entry name" value="cas3_core"/>
    <property type="match status" value="1"/>
</dbReference>
<dbReference type="GO" id="GO:0005829">
    <property type="term" value="C:cytosol"/>
    <property type="evidence" value="ECO:0007669"/>
    <property type="project" value="TreeGrafter"/>
</dbReference>
<evidence type="ECO:0000256" key="8">
    <source>
        <dbReference type="ARBA" id="ARBA00022840"/>
    </source>
</evidence>
<dbReference type="InterPro" id="IPR006483">
    <property type="entry name" value="CRISPR-assoc_Cas3_HD"/>
</dbReference>
<proteinExistence type="inferred from homology"/>
<reference evidence="12" key="1">
    <citation type="submission" date="2023-05" db="EMBL/GenBank/DDBJ databases">
        <title>Streptantibioticus silvisoli sp. nov., acidotolerant actinomycetes 1 from pine litter.</title>
        <authorList>
            <person name="Swiecimska M."/>
            <person name="Golinska P."/>
            <person name="Sangal V."/>
            <person name="Wachnowicz B."/>
            <person name="Goodfellow M."/>
        </authorList>
    </citation>
    <scope>NUCLEOTIDE SEQUENCE</scope>
    <source>
        <strain evidence="12">SL13</strain>
    </source>
</reference>
<keyword evidence="8" id="KW-0067">ATP-binding</keyword>
<keyword evidence="5" id="KW-0547">Nucleotide-binding</keyword>
<keyword evidence="9" id="KW-0051">Antiviral defense</keyword>
<feature type="domain" description="HD Cas3-type" evidence="11">
    <location>
        <begin position="11"/>
        <end position="227"/>
    </location>
</feature>
<dbReference type="GO" id="GO:0051607">
    <property type="term" value="P:defense response to virus"/>
    <property type="evidence" value="ECO:0007669"/>
    <property type="project" value="UniProtKB-KW"/>
</dbReference>
<evidence type="ECO:0000256" key="3">
    <source>
        <dbReference type="ARBA" id="ARBA00022722"/>
    </source>
</evidence>
<evidence type="ECO:0000256" key="6">
    <source>
        <dbReference type="ARBA" id="ARBA00022801"/>
    </source>
</evidence>